<proteinExistence type="predicted"/>
<accession>A0A0G0LUU6</accession>
<dbReference type="Pfam" id="PF00156">
    <property type="entry name" value="Pribosyltran"/>
    <property type="match status" value="1"/>
</dbReference>
<evidence type="ECO:0000259" key="1">
    <source>
        <dbReference type="Pfam" id="PF00156"/>
    </source>
</evidence>
<dbReference type="Proteomes" id="UP000034207">
    <property type="component" value="Unassembled WGS sequence"/>
</dbReference>
<evidence type="ECO:0000313" key="3">
    <source>
        <dbReference type="Proteomes" id="UP000034207"/>
    </source>
</evidence>
<evidence type="ECO:0000313" key="2">
    <source>
        <dbReference type="EMBL" id="KKQ94802.1"/>
    </source>
</evidence>
<dbReference type="InterPro" id="IPR000836">
    <property type="entry name" value="PRTase_dom"/>
</dbReference>
<gene>
    <name evidence="2" type="ORF">UT18_C0007G0058</name>
</gene>
<reference evidence="2 3" key="1">
    <citation type="journal article" date="2015" name="Nature">
        <title>rRNA introns, odd ribosomes, and small enigmatic genomes across a large radiation of phyla.</title>
        <authorList>
            <person name="Brown C.T."/>
            <person name="Hug L.A."/>
            <person name="Thomas B.C."/>
            <person name="Sharon I."/>
            <person name="Castelle C.J."/>
            <person name="Singh A."/>
            <person name="Wilkins M.J."/>
            <person name="Williams K.H."/>
            <person name="Banfield J.F."/>
        </authorList>
    </citation>
    <scope>NUCLEOTIDE SEQUENCE [LARGE SCALE GENOMIC DNA]</scope>
</reference>
<comment type="caution">
    <text evidence="2">The sequence shown here is derived from an EMBL/GenBank/DDBJ whole genome shotgun (WGS) entry which is preliminary data.</text>
</comment>
<dbReference type="STRING" id="1618345.UT18_C0007G0058"/>
<name>A0A0G0LUU6_UNCC2</name>
<dbReference type="Gene3D" id="3.30.1310.20">
    <property type="entry name" value="PRTase-like"/>
    <property type="match status" value="1"/>
</dbReference>
<organism evidence="2 3">
    <name type="scientific">candidate division CPR2 bacterium GW2011_GWC2_39_10</name>
    <dbReference type="NCBI Taxonomy" id="1618345"/>
    <lineage>
        <taxon>Bacteria</taxon>
        <taxon>Bacteria division CPR2</taxon>
    </lineage>
</organism>
<sequence length="213" mass="23641">MEAFIDRKDAGSRLAVEMNDYITRDSIVIALPRGGVVVGYKIAKKYGLPLDVFISRKIRHPFNPEYAIGAITETGHMLKDEQSISSFYITGEYLEKTINEEKKLIADKINIFRGGKPLSNLNSKDIILVDDGIATGYSITAAIESLRQLKVASIVLVVPVAPLDAIERLTKLVNKLFVLLSPPYFTAVGEFYSDFSEVTDNDVVEILSKSKRP</sequence>
<feature type="domain" description="Phosphoribosyltransferase" evidence="1">
    <location>
        <begin position="9"/>
        <end position="173"/>
    </location>
</feature>
<dbReference type="InterPro" id="IPR029057">
    <property type="entry name" value="PRTase-like"/>
</dbReference>
<protein>
    <recommendedName>
        <fullName evidence="1">Phosphoribosyltransferase domain-containing protein</fullName>
    </recommendedName>
</protein>
<dbReference type="SUPFAM" id="SSF53271">
    <property type="entry name" value="PRTase-like"/>
    <property type="match status" value="1"/>
</dbReference>
<dbReference type="CDD" id="cd06223">
    <property type="entry name" value="PRTases_typeI"/>
    <property type="match status" value="1"/>
</dbReference>
<dbReference type="EMBL" id="LBVV01000007">
    <property type="protein sequence ID" value="KKQ94802.1"/>
    <property type="molecule type" value="Genomic_DNA"/>
</dbReference>
<dbReference type="AlphaFoldDB" id="A0A0G0LUU6"/>
<dbReference type="Gene3D" id="3.40.50.2020">
    <property type="match status" value="1"/>
</dbReference>